<accession>A0A8J3L623</accession>
<dbReference type="EMBL" id="BONI01000073">
    <property type="protein sequence ID" value="GIG09819.1"/>
    <property type="molecule type" value="Genomic_DNA"/>
</dbReference>
<dbReference type="InterPro" id="IPR003593">
    <property type="entry name" value="AAA+_ATPase"/>
</dbReference>
<keyword evidence="1" id="KW-0813">Transport</keyword>
<feature type="domain" description="ABC transporter" evidence="4">
    <location>
        <begin position="15"/>
        <end position="262"/>
    </location>
</feature>
<dbReference type="PROSITE" id="PS50893">
    <property type="entry name" value="ABC_TRANSPORTER_2"/>
    <property type="match status" value="1"/>
</dbReference>
<dbReference type="InterPro" id="IPR032823">
    <property type="entry name" value="BCA_ABC_TP_C"/>
</dbReference>
<organism evidence="5 6">
    <name type="scientific">Catellatospora coxensis</name>
    <dbReference type="NCBI Taxonomy" id="310354"/>
    <lineage>
        <taxon>Bacteria</taxon>
        <taxon>Bacillati</taxon>
        <taxon>Actinomycetota</taxon>
        <taxon>Actinomycetes</taxon>
        <taxon>Micromonosporales</taxon>
        <taxon>Micromonosporaceae</taxon>
        <taxon>Catellatospora</taxon>
    </lineage>
</organism>
<dbReference type="PANTHER" id="PTHR45772:SF1">
    <property type="entry name" value="ABC TRANSPORTER ATP-BINDING PROTEIN"/>
    <property type="match status" value="1"/>
</dbReference>
<dbReference type="CDD" id="cd03219">
    <property type="entry name" value="ABC_Mj1267_LivG_branched"/>
    <property type="match status" value="1"/>
</dbReference>
<dbReference type="InterPro" id="IPR027417">
    <property type="entry name" value="P-loop_NTPase"/>
</dbReference>
<comment type="caution">
    <text evidence="5">The sequence shown here is derived from an EMBL/GenBank/DDBJ whole genome shotgun (WGS) entry which is preliminary data.</text>
</comment>
<evidence type="ECO:0000259" key="4">
    <source>
        <dbReference type="PROSITE" id="PS50893"/>
    </source>
</evidence>
<reference evidence="5 6" key="1">
    <citation type="submission" date="2021-01" db="EMBL/GenBank/DDBJ databases">
        <title>Whole genome shotgun sequence of Catellatospora coxensis NBRC 107359.</title>
        <authorList>
            <person name="Komaki H."/>
            <person name="Tamura T."/>
        </authorList>
    </citation>
    <scope>NUCLEOTIDE SEQUENCE [LARGE SCALE GENOMIC DNA]</scope>
    <source>
        <strain evidence="5 6">NBRC 107359</strain>
    </source>
</reference>
<evidence type="ECO:0000256" key="1">
    <source>
        <dbReference type="ARBA" id="ARBA00022448"/>
    </source>
</evidence>
<dbReference type="PANTHER" id="PTHR45772">
    <property type="entry name" value="CONSERVED COMPONENT OF ABC TRANSPORTER FOR NATURAL AMINO ACIDS-RELATED"/>
    <property type="match status" value="1"/>
</dbReference>
<dbReference type="GO" id="GO:0016887">
    <property type="term" value="F:ATP hydrolysis activity"/>
    <property type="evidence" value="ECO:0007669"/>
    <property type="project" value="InterPro"/>
</dbReference>
<dbReference type="SMART" id="SM00382">
    <property type="entry name" value="AAA"/>
    <property type="match status" value="1"/>
</dbReference>
<dbReference type="RefSeq" id="WP_203697283.1">
    <property type="nucleotide sequence ID" value="NZ_BAAALC010000065.1"/>
</dbReference>
<dbReference type="Gene3D" id="3.40.50.300">
    <property type="entry name" value="P-loop containing nucleotide triphosphate hydrolases"/>
    <property type="match status" value="1"/>
</dbReference>
<evidence type="ECO:0000256" key="2">
    <source>
        <dbReference type="ARBA" id="ARBA00022741"/>
    </source>
</evidence>
<dbReference type="Pfam" id="PF12399">
    <property type="entry name" value="BCA_ABC_TP_C"/>
    <property type="match status" value="1"/>
</dbReference>
<dbReference type="AlphaFoldDB" id="A0A8J3L623"/>
<dbReference type="InterPro" id="IPR051120">
    <property type="entry name" value="ABC_AA/LPS_Transport"/>
</dbReference>
<dbReference type="Pfam" id="PF00005">
    <property type="entry name" value="ABC_tran"/>
    <property type="match status" value="1"/>
</dbReference>
<dbReference type="FunFam" id="3.40.50.300:FF:000421">
    <property type="entry name" value="Branched-chain amino acid ABC transporter ATP-binding protein"/>
    <property type="match status" value="1"/>
</dbReference>
<evidence type="ECO:0000313" key="6">
    <source>
        <dbReference type="Proteomes" id="UP000630887"/>
    </source>
</evidence>
<dbReference type="Proteomes" id="UP000630887">
    <property type="component" value="Unassembled WGS sequence"/>
</dbReference>
<dbReference type="GO" id="GO:0005886">
    <property type="term" value="C:plasma membrane"/>
    <property type="evidence" value="ECO:0007669"/>
    <property type="project" value="TreeGrafter"/>
</dbReference>
<proteinExistence type="predicted"/>
<keyword evidence="3 5" id="KW-0067">ATP-binding</keyword>
<dbReference type="InterPro" id="IPR003439">
    <property type="entry name" value="ABC_transporter-like_ATP-bd"/>
</dbReference>
<evidence type="ECO:0000313" key="5">
    <source>
        <dbReference type="EMBL" id="GIG09819.1"/>
    </source>
</evidence>
<dbReference type="SUPFAM" id="SSF52540">
    <property type="entry name" value="P-loop containing nucleoside triphosphate hydrolases"/>
    <property type="match status" value="1"/>
</dbReference>
<evidence type="ECO:0000256" key="3">
    <source>
        <dbReference type="ARBA" id="ARBA00022840"/>
    </source>
</evidence>
<keyword evidence="2" id="KW-0547">Nucleotide-binding</keyword>
<name>A0A8J3L623_9ACTN</name>
<keyword evidence="6" id="KW-1185">Reference proteome</keyword>
<gene>
    <name evidence="5" type="primary">livG</name>
    <name evidence="5" type="ORF">Cco03nite_65190</name>
</gene>
<sequence length="278" mass="28887">MRPPSGQTHAAGHSLFLRGIGVRFGGLTALDDVSLEVAPGQVVGVIGPNGAGKTTLFNVVCGLVRPTSGTLELNGERLTPAPHRLAGLGIARTLQGVGLFRGLTVLENVMAGATCTARAGFLSGLLGLPRSDRDERRLREEAMTLLERFDVAAYAKALPGTLPYAVGKRVALARALAGRPRLLLLDEPAGGLGAQDIEELGALITTLPAEAGCSVMLVEHHMDLVMAVCDRIAVLDFGRLIATGTPQEVRDDPAVAEAYLGAEADAATPTTSRQEASA</sequence>
<protein>
    <submittedName>
        <fullName evidence="5">ABC transporter ATP-binding protein</fullName>
    </submittedName>
</protein>
<dbReference type="GO" id="GO:0005524">
    <property type="term" value="F:ATP binding"/>
    <property type="evidence" value="ECO:0007669"/>
    <property type="project" value="UniProtKB-KW"/>
</dbReference>